<proteinExistence type="predicted"/>
<evidence type="ECO:0008006" key="5">
    <source>
        <dbReference type="Google" id="ProtNLM"/>
    </source>
</evidence>
<dbReference type="Proteomes" id="UP000002255">
    <property type="component" value="Chromosome"/>
</dbReference>
<evidence type="ECO:0000313" key="4">
    <source>
        <dbReference type="Proteomes" id="UP000002255"/>
    </source>
</evidence>
<sequence length="195" mass="20224">MSSTVTVRPTRGVRGIGLFTIIAGAVMIVAGILVWILVATQLSNEKITVSGDAGFMNGMFQGDAVRGPLTAFAQADIINQHALNSTDGQTYAQLAQDDPRREVVMTASFLRASLFTSVVSFGICVLVIALGVLFLLVGSALRRLADGPEIAIAGAAAPSLSSDPDYYGRHADPSAPGATVSEPPTDAAPPPDVDR</sequence>
<evidence type="ECO:0000256" key="1">
    <source>
        <dbReference type="SAM" id="MobiDB-lite"/>
    </source>
</evidence>
<dbReference type="STRING" id="446471.Xcel_0706"/>
<feature type="region of interest" description="Disordered" evidence="1">
    <location>
        <begin position="158"/>
        <end position="195"/>
    </location>
</feature>
<accession>D1BXD5</accession>
<dbReference type="eggNOG" id="ENOG5031NC1">
    <property type="taxonomic scope" value="Bacteria"/>
</dbReference>
<reference evidence="3 4" key="2">
    <citation type="journal article" date="2010" name="Stand. Genomic Sci.">
        <title>Complete genome sequence of Xylanimonas cellulosilytica type strain (XIL07).</title>
        <authorList>
            <person name="Foster B."/>
            <person name="Pukall R."/>
            <person name="Abt B."/>
            <person name="Nolan M."/>
            <person name="Glavina Del Rio T."/>
            <person name="Chen F."/>
            <person name="Lucas S."/>
            <person name="Tice H."/>
            <person name="Pitluck S."/>
            <person name="Cheng J.-F."/>
            <person name="Chertkov O."/>
            <person name="Brettin T."/>
            <person name="Han C."/>
            <person name="Detter J.C."/>
            <person name="Bruce D."/>
            <person name="Goodwin L."/>
            <person name="Ivanova N."/>
            <person name="Mavromatis K."/>
            <person name="Pati A."/>
            <person name="Mikhailova N."/>
            <person name="Chen A."/>
            <person name="Palaniappan K."/>
            <person name="Land M."/>
            <person name="Hauser L."/>
            <person name="Chang Y.-J."/>
            <person name="Jeffries C.D."/>
            <person name="Chain P."/>
            <person name="Rohde M."/>
            <person name="Goeker M."/>
            <person name="Bristow J."/>
            <person name="Eisen J.A."/>
            <person name="Markowitz V."/>
            <person name="Hugenholtz P."/>
            <person name="Kyrpides N.C."/>
            <person name="Klenk H.-P."/>
            <person name="Lapidus A."/>
        </authorList>
    </citation>
    <scope>NUCLEOTIDE SEQUENCE [LARGE SCALE GENOMIC DNA]</scope>
    <source>
        <strain evidence="4">DSM 15894 / CECT 5975 / LMG 20990 / XIL07</strain>
    </source>
</reference>
<evidence type="ECO:0000313" key="3">
    <source>
        <dbReference type="EMBL" id="ACZ29745.1"/>
    </source>
</evidence>
<gene>
    <name evidence="3" type="ordered locus">Xcel_0706</name>
</gene>
<keyword evidence="2" id="KW-0812">Transmembrane</keyword>
<feature type="transmembrane region" description="Helical" evidence="2">
    <location>
        <begin position="12"/>
        <end position="38"/>
    </location>
</feature>
<keyword evidence="2" id="KW-1133">Transmembrane helix</keyword>
<organism evidence="3 4">
    <name type="scientific">Xylanimonas cellulosilytica (strain DSM 15894 / JCM 12276 / CECT 5975 / KCTC 9989 / LMG 20990 / NBRC 107835 / XIL07)</name>
    <dbReference type="NCBI Taxonomy" id="446471"/>
    <lineage>
        <taxon>Bacteria</taxon>
        <taxon>Bacillati</taxon>
        <taxon>Actinomycetota</taxon>
        <taxon>Actinomycetes</taxon>
        <taxon>Micrococcales</taxon>
        <taxon>Promicromonosporaceae</taxon>
        <taxon>Xylanimonas</taxon>
    </lineage>
</organism>
<feature type="compositionally biased region" description="Pro residues" evidence="1">
    <location>
        <begin position="186"/>
        <end position="195"/>
    </location>
</feature>
<dbReference type="EMBL" id="CP001821">
    <property type="protein sequence ID" value="ACZ29745.1"/>
    <property type="molecule type" value="Genomic_DNA"/>
</dbReference>
<name>D1BXD5_XYLCX</name>
<evidence type="ECO:0000256" key="2">
    <source>
        <dbReference type="SAM" id="Phobius"/>
    </source>
</evidence>
<keyword evidence="4" id="KW-1185">Reference proteome</keyword>
<dbReference type="AlphaFoldDB" id="D1BXD5"/>
<dbReference type="KEGG" id="xce:Xcel_0706"/>
<keyword evidence="2" id="KW-0472">Membrane</keyword>
<feature type="transmembrane region" description="Helical" evidence="2">
    <location>
        <begin position="114"/>
        <end position="137"/>
    </location>
</feature>
<protein>
    <recommendedName>
        <fullName evidence="5">LigA</fullName>
    </recommendedName>
</protein>
<dbReference type="RefSeq" id="WP_012877487.1">
    <property type="nucleotide sequence ID" value="NC_013530.1"/>
</dbReference>
<dbReference type="HOGENOM" id="CLU_137804_0_0_11"/>
<reference evidence="4" key="1">
    <citation type="submission" date="2009-11" db="EMBL/GenBank/DDBJ databases">
        <title>The complete chromosome of Xylanimonas cellulosilytica DSM 15894.</title>
        <authorList>
            <consortium name="US DOE Joint Genome Institute (JGI-PGF)"/>
            <person name="Lucas S."/>
            <person name="Copeland A."/>
            <person name="Lapidus A."/>
            <person name="Glavina del Rio T."/>
            <person name="Dalin E."/>
            <person name="Tice H."/>
            <person name="Bruce D."/>
            <person name="Goodwin L."/>
            <person name="Pitluck S."/>
            <person name="Kyrpides N."/>
            <person name="Mavromatis K."/>
            <person name="Ivanova N."/>
            <person name="Mikhailova N."/>
            <person name="Foster B."/>
            <person name="Clum A."/>
            <person name="Brettin T."/>
            <person name="Detter J.C."/>
            <person name="Han C."/>
            <person name="Larimer F."/>
            <person name="Land M."/>
            <person name="Hauser L."/>
            <person name="Markowitz V."/>
            <person name="Cheng J.F."/>
            <person name="Hugenholtz P."/>
            <person name="Woyke T."/>
            <person name="Wu D."/>
            <person name="Gehrich-Schroeter G."/>
            <person name="Schneider S."/>
            <person name="Pukall S.R."/>
            <person name="Klenk H.P."/>
            <person name="Eisen J.A."/>
        </authorList>
    </citation>
    <scope>NUCLEOTIDE SEQUENCE [LARGE SCALE GENOMIC DNA]</scope>
    <source>
        <strain evidence="4">DSM 15894 / CECT 5975 / LMG 20990 / XIL07</strain>
    </source>
</reference>